<dbReference type="Gene3D" id="3.30.9.10">
    <property type="entry name" value="D-Amino Acid Oxidase, subunit A, domain 2"/>
    <property type="match status" value="1"/>
</dbReference>
<dbReference type="Gene3D" id="3.50.50.60">
    <property type="entry name" value="FAD/NAD(P)-binding domain"/>
    <property type="match status" value="1"/>
</dbReference>
<gene>
    <name evidence="5" type="ORF">CAG99_26330</name>
</gene>
<evidence type="ECO:0007829" key="7">
    <source>
        <dbReference type="PDB" id="6U0P"/>
    </source>
</evidence>
<evidence type="ECO:0000256" key="1">
    <source>
        <dbReference type="ARBA" id="ARBA00022630"/>
    </source>
</evidence>
<dbReference type="RefSeq" id="WP_086161715.1">
    <property type="nucleotide sequence ID" value="NZ_CP021121.1"/>
</dbReference>
<dbReference type="PANTHER" id="PTHR43004:SF8">
    <property type="entry name" value="FAD-BINDING DOMAIN-CONTAINING PROTEIN-RELATED"/>
    <property type="match status" value="1"/>
</dbReference>
<reference evidence="4" key="1">
    <citation type="journal article" date="2014" name="Org. Lett.">
        <title>Elucidating hydroxylation and methylation steps tailoring piericidin A1 biosynthesis.</title>
        <authorList>
            <person name="Chen Y."/>
            <person name="Zhang W."/>
            <person name="Zhu Y."/>
            <person name="Zhang Q."/>
            <person name="Tian X."/>
            <person name="Zhang S."/>
            <person name="Zhang C."/>
        </authorList>
    </citation>
    <scope>NUCLEOTIDE SEQUENCE</scope>
    <source>
        <strain evidence="4">SCSIO 03032</strain>
    </source>
</reference>
<feature type="binding site" evidence="8">
    <location>
        <position position="329"/>
    </location>
    <ligand>
        <name>FAD</name>
        <dbReference type="ChEBI" id="CHEBI:57692"/>
        <label>2</label>
    </ligand>
</feature>
<dbReference type="GO" id="GO:0016709">
    <property type="term" value="F:oxidoreductase activity, acting on paired donors, with incorporation or reduction of molecular oxygen, NAD(P)H as one donor, and incorporation of one atom of oxygen"/>
    <property type="evidence" value="ECO:0007669"/>
    <property type="project" value="UniProtKB-ARBA"/>
</dbReference>
<feature type="binding site" evidence="8">
    <location>
        <position position="42"/>
    </location>
    <ligand>
        <name>FAD</name>
        <dbReference type="ChEBI" id="CHEBI:57692"/>
        <label>1</label>
    </ligand>
</feature>
<sequence length="598" mass="64389">MTGSEGTAPDIRVPVLIVGGGPAGLTAALALSRYGVPHLLVNRHHGTAHTPRAHLLNQRTGEIFRDLGIADRVEAHATPGHLMANHVFMSTFAGPEVARIGAYGNGPDRIGEYRAASPSGLCNLPQHLLEPLLVEAVQEACVGQLRFGHEFVSLEQDEHGVTSRITDRRTGRDYTVRSDYLIGADGARSRVLAQLGIALDGATGIARAVTTWFEADLSRYSAHRPALLYMGAVPGSPPADGRVFVSLRPWTEWLHLTFPPPTADVDVEDHEAVRAGIRESIGDPTVDVTIKNVSAWEVNSAVAPRYASGRVFCVGDAVHQNPPTNGLGLNSAVADSFNLCWKLKLALEGLAGPGLLDTYHDERQPVGRQIVDRAFRSMVDLIGIPQALGFTEGQSPEEQWRLLDTLHEDTEEARQRRAALAAATAAIHGQANAHGVELGYRYRTGALVPDGTPEPADERDPELYYRATTWPGARLPHAWLENGRHRCSTLDVTGRGRFTLLTGPGGEPWRDAARDAALDTGVEVAVLPIGAGGGPRDPYGTWAELREVEESGAVLVRPDGHVAWRARDHGHAKELPEVMARVLHQPDPAARRTGGPGA</sequence>
<dbReference type="Gene3D" id="3.40.30.120">
    <property type="match status" value="1"/>
</dbReference>
<feature type="binding site" evidence="8">
    <location>
        <position position="52"/>
    </location>
    <ligand>
        <name>FAD</name>
        <dbReference type="ChEBI" id="CHEBI:57692"/>
        <label>1</label>
    </ligand>
</feature>
<dbReference type="Proteomes" id="UP000194218">
    <property type="component" value="Chromosome"/>
</dbReference>
<proteinExistence type="evidence at protein level"/>
<reference evidence="7 8" key="3">
    <citation type="journal article" date="2020" name="J. Biol. Chem.">
        <title>Structural analyses of the Group A flavin-dependent monooxygenase PieE reveal a sliding FAD cofactor conformation bridging OUT and IN conformations.</title>
        <authorList>
            <person name="Manenda M.S."/>
            <person name="Picard M.E."/>
            <person name="Zhang L."/>
            <person name="Cyr N."/>
            <person name="Zhu X."/>
            <person name="Barma J."/>
            <person name="Pascal J.M."/>
            <person name="Couture M."/>
            <person name="Zhang C."/>
            <person name="Shi R."/>
        </authorList>
    </citation>
    <scope>X-RAY CRYSTALLOGRAPHY (2.02 ANGSTROMS) IN COMPLEX WITH FAD</scope>
</reference>
<keyword evidence="6" id="KW-1185">Reference proteome</keyword>
<feature type="binding site" evidence="8">
    <location>
        <position position="316"/>
    </location>
    <ligand>
        <name>FAD</name>
        <dbReference type="ChEBI" id="CHEBI:57692"/>
        <label>1</label>
    </ligand>
</feature>
<dbReference type="AlphaFoldDB" id="W0C4C9"/>
<feature type="binding site" evidence="8">
    <location>
        <position position="54"/>
    </location>
    <ligand>
        <name>FAD</name>
        <dbReference type="ChEBI" id="CHEBI:57692"/>
        <label>1</label>
    </ligand>
</feature>
<dbReference type="PDB" id="6U0P">
    <property type="method" value="X-ray"/>
    <property type="resolution" value="2.02 A"/>
    <property type="chains" value="A/B/C/D/E/F=1-598"/>
</dbReference>
<feature type="binding site" evidence="8">
    <location>
        <position position="43"/>
    </location>
    <ligand>
        <name>FAD</name>
        <dbReference type="ChEBI" id="CHEBI:57692"/>
        <label>1</label>
    </ligand>
</feature>
<organism evidence="4">
    <name type="scientific">Streptomyces marincola</name>
    <dbReference type="NCBI Taxonomy" id="2878388"/>
    <lineage>
        <taxon>Bacteria</taxon>
        <taxon>Bacillati</taxon>
        <taxon>Actinomycetota</taxon>
        <taxon>Actinomycetes</taxon>
        <taxon>Kitasatosporales</taxon>
        <taxon>Streptomycetaceae</taxon>
        <taxon>Streptomyces</taxon>
    </lineage>
</organism>
<name>W0C4C9_9ACTN</name>
<dbReference type="Pfam" id="PF01494">
    <property type="entry name" value="FAD_binding_3"/>
    <property type="match status" value="1"/>
</dbReference>
<feature type="binding site" evidence="8">
    <location>
        <position position="330"/>
    </location>
    <ligand>
        <name>FAD</name>
        <dbReference type="ChEBI" id="CHEBI:57692"/>
        <label>1</label>
    </ligand>
</feature>
<dbReference type="SUPFAM" id="SSF51905">
    <property type="entry name" value="FAD/NAD(P)-binding domain"/>
    <property type="match status" value="1"/>
</dbReference>
<feature type="binding site" evidence="7 8">
    <location>
        <position position="126"/>
    </location>
    <ligand>
        <name>FAD</name>
        <dbReference type="ChEBI" id="CHEBI:57692"/>
        <label>3</label>
    </ligand>
</feature>
<feature type="binding site" evidence="8">
    <location>
        <position position="44"/>
    </location>
    <ligand>
        <name>FAD</name>
        <dbReference type="ChEBI" id="CHEBI:57692"/>
        <label>2</label>
    </ligand>
</feature>
<evidence type="ECO:0007829" key="8">
    <source>
        <dbReference type="PDB" id="6U0S"/>
    </source>
</evidence>
<evidence type="ECO:0000313" key="6">
    <source>
        <dbReference type="Proteomes" id="UP000194218"/>
    </source>
</evidence>
<dbReference type="PANTHER" id="PTHR43004">
    <property type="entry name" value="TRK SYSTEM POTASSIUM UPTAKE PROTEIN"/>
    <property type="match status" value="1"/>
</dbReference>
<feature type="binding site" evidence="8">
    <location>
        <position position="316"/>
    </location>
    <ligand>
        <name>FAD</name>
        <dbReference type="ChEBI" id="CHEBI:57692"/>
        <label>2</label>
    </ligand>
</feature>
<keyword evidence="5" id="KW-0560">Oxidoreductase</keyword>
<dbReference type="InterPro" id="IPR002938">
    <property type="entry name" value="FAD-bd"/>
</dbReference>
<dbReference type="KEGG" id="smao:CAG99_26330"/>
<dbReference type="SASBDB" id="W0C4C9"/>
<dbReference type="PDBsum" id="6U0S"/>
<keyword evidence="2 7" id="KW-0274">FAD</keyword>
<evidence type="ECO:0000256" key="2">
    <source>
        <dbReference type="ARBA" id="ARBA00022827"/>
    </source>
</evidence>
<dbReference type="SMR" id="W0C4C9"/>
<feature type="binding site" evidence="8">
    <location>
        <position position="55"/>
    </location>
    <ligand>
        <name>FAD</name>
        <dbReference type="ChEBI" id="CHEBI:57692"/>
        <label>2</label>
    </ligand>
</feature>
<feature type="binding site" evidence="7">
    <location>
        <position position="44"/>
    </location>
    <ligand>
        <name>FAD</name>
        <dbReference type="ChEBI" id="CHEBI:57692"/>
        <label>3</label>
    </ligand>
</feature>
<feature type="binding site" evidence="8">
    <location>
        <position position="20"/>
    </location>
    <ligand>
        <name>FAD</name>
        <dbReference type="ChEBI" id="CHEBI:57692"/>
        <label>2</label>
    </ligand>
</feature>
<keyword evidence="7 8" id="KW-0547">Nucleotide-binding</keyword>
<keyword evidence="1 7" id="KW-0285">Flavoprotein</keyword>
<feature type="binding site" evidence="8">
    <location>
        <position position="23"/>
    </location>
    <ligand>
        <name>FAD</name>
        <dbReference type="ChEBI" id="CHEBI:57692"/>
        <label>1</label>
    </ligand>
</feature>
<feature type="binding site" evidence="8">
    <location>
        <position position="55"/>
    </location>
    <ligand>
        <name>FAD</name>
        <dbReference type="ChEBI" id="CHEBI:57692"/>
        <label>1</label>
    </ligand>
</feature>
<evidence type="ECO:0000259" key="3">
    <source>
        <dbReference type="Pfam" id="PF01494"/>
    </source>
</evidence>
<keyword evidence="5" id="KW-0503">Monooxygenase</keyword>
<feature type="binding site" evidence="7 8">
    <location>
        <position position="151"/>
    </location>
    <ligand>
        <name>FAD</name>
        <dbReference type="ChEBI" id="CHEBI:57692"/>
        <label>3</label>
    </ligand>
</feature>
<feature type="binding site" evidence="8">
    <location>
        <position position="23"/>
    </location>
    <ligand>
        <name>FAD</name>
        <dbReference type="ChEBI" id="CHEBI:57692"/>
        <label>2</label>
    </ligand>
</feature>
<feature type="binding site" evidence="8">
    <location>
        <position position="329"/>
    </location>
    <ligand>
        <name>FAD</name>
        <dbReference type="ChEBI" id="CHEBI:57692"/>
        <label>1</label>
    </ligand>
</feature>
<feature type="domain" description="FAD-binding" evidence="3">
    <location>
        <begin position="13"/>
        <end position="374"/>
    </location>
</feature>
<feature type="binding site" evidence="8">
    <location>
        <position position="126"/>
    </location>
    <ligand>
        <name>FAD</name>
        <dbReference type="ChEBI" id="CHEBI:57692"/>
        <label>1</label>
    </ligand>
</feature>
<feature type="binding site" evidence="8">
    <location>
        <position position="20"/>
    </location>
    <ligand>
        <name>FAD</name>
        <dbReference type="ChEBI" id="CHEBI:57692"/>
        <label>1</label>
    </ligand>
</feature>
<reference evidence="5 6" key="2">
    <citation type="submission" date="2017-05" db="EMBL/GenBank/DDBJ databases">
        <title>Complete genome sequence of Streptomyces sp. SCSIO 03032 revealed the diverse biosynthetic pathways for its bioactive secondary metabolites.</title>
        <authorList>
            <person name="Ma L."/>
            <person name="Zhu Y."/>
            <person name="Zhang W."/>
            <person name="Zhang G."/>
            <person name="Tian X."/>
            <person name="Zhang S."/>
            <person name="Zhang C."/>
        </authorList>
    </citation>
    <scope>NUCLEOTIDE SEQUENCE [LARGE SCALE GENOMIC DNA]</scope>
    <source>
        <strain evidence="5 6">SCSIO 03032</strain>
    </source>
</reference>
<feature type="binding site" evidence="8">
    <location>
        <position position="330"/>
    </location>
    <ligand>
        <name>FAD</name>
        <dbReference type="ChEBI" id="CHEBI:57692"/>
        <label>2</label>
    </ligand>
</feature>
<dbReference type="Pfam" id="PF21274">
    <property type="entry name" value="Rng_hyd_C"/>
    <property type="match status" value="1"/>
</dbReference>
<feature type="binding site" evidence="7 8">
    <location>
        <position position="42"/>
    </location>
    <ligand>
        <name>FAD</name>
        <dbReference type="ChEBI" id="CHEBI:57692"/>
        <label>3</label>
    </ligand>
</feature>
<dbReference type="InterPro" id="IPR036188">
    <property type="entry name" value="FAD/NAD-bd_sf"/>
</dbReference>
<dbReference type="GO" id="GO:0071949">
    <property type="term" value="F:FAD binding"/>
    <property type="evidence" value="ECO:0007669"/>
    <property type="project" value="InterPro"/>
</dbReference>
<dbReference type="EMBL" id="CP021121">
    <property type="protein sequence ID" value="ARQ71879.1"/>
    <property type="molecule type" value="Genomic_DNA"/>
</dbReference>
<feature type="binding site" evidence="7 8">
    <location>
        <position position="316"/>
    </location>
    <ligand>
        <name>FAD</name>
        <dbReference type="ChEBI" id="CHEBI:57692"/>
        <label>3</label>
    </ligand>
</feature>
<dbReference type="PDBsum" id="6U0P"/>
<dbReference type="EMBL" id="KF874660">
    <property type="protein sequence ID" value="AHE81001.1"/>
    <property type="molecule type" value="Genomic_DNA"/>
</dbReference>
<dbReference type="OrthoDB" id="8670884at2"/>
<feature type="binding site" evidence="8">
    <location>
        <position position="126"/>
    </location>
    <ligand>
        <name>FAD</name>
        <dbReference type="ChEBI" id="CHEBI:57692"/>
        <label>2</label>
    </ligand>
</feature>
<dbReference type="PRINTS" id="PR00420">
    <property type="entry name" value="RNGMNOXGNASE"/>
</dbReference>
<feature type="binding site" evidence="7 8">
    <location>
        <position position="52"/>
    </location>
    <ligand>
        <name>FAD</name>
        <dbReference type="ChEBI" id="CHEBI:57692"/>
        <label>3</label>
    </ligand>
</feature>
<accession>W0C4C9</accession>
<evidence type="ECO:0000313" key="4">
    <source>
        <dbReference type="EMBL" id="AHE81001.1"/>
    </source>
</evidence>
<feature type="binding site" evidence="7 8">
    <location>
        <position position="23"/>
    </location>
    <ligand>
        <name>FAD</name>
        <dbReference type="ChEBI" id="CHEBI:57692"/>
        <label>3</label>
    </ligand>
</feature>
<feature type="binding site" evidence="8">
    <location>
        <position position="151"/>
    </location>
    <ligand>
        <name>FAD</name>
        <dbReference type="ChEBI" id="CHEBI:57692"/>
        <label>1</label>
    </ligand>
</feature>
<dbReference type="PDB" id="6U0S">
    <property type="method" value="X-ray"/>
    <property type="resolution" value="2.52 A"/>
    <property type="chains" value="A/B/C/D/E/F=1-598"/>
</dbReference>
<protein>
    <submittedName>
        <fullName evidence="5">2,4-dichlorophenol 6-monooxygenase</fullName>
    </submittedName>
    <submittedName>
        <fullName evidence="4">PieE</fullName>
    </submittedName>
</protein>
<evidence type="ECO:0000313" key="5">
    <source>
        <dbReference type="EMBL" id="ARQ71879.1"/>
    </source>
</evidence>
<keyword evidence="7 8" id="KW-0002">3D-structure</keyword>
<feature type="binding site" evidence="7 8">
    <location>
        <position position="43"/>
    </location>
    <ligand>
        <name>FAD</name>
        <dbReference type="ChEBI" id="CHEBI:57692"/>
        <label>3</label>
    </ligand>
</feature>
<feature type="binding site" evidence="8">
    <location>
        <position position="54"/>
    </location>
    <ligand>
        <name>FAD</name>
        <dbReference type="ChEBI" id="CHEBI:57692"/>
        <label>2</label>
    </ligand>
</feature>
<dbReference type="InterPro" id="IPR050641">
    <property type="entry name" value="RIFMO-like"/>
</dbReference>